<dbReference type="Pfam" id="PF13116">
    <property type="entry name" value="YhdP"/>
    <property type="match status" value="1"/>
</dbReference>
<protein>
    <submittedName>
        <fullName evidence="2">AsmA-like C-terminal region</fullName>
    </submittedName>
</protein>
<dbReference type="AlphaFoldDB" id="A0A1M5JEY5"/>
<dbReference type="Proteomes" id="UP000184211">
    <property type="component" value="Unassembled WGS sequence"/>
</dbReference>
<gene>
    <name evidence="2" type="ORF">SAMN04488044_0632</name>
</gene>
<evidence type="ECO:0000313" key="2">
    <source>
        <dbReference type="EMBL" id="SHG38945.1"/>
    </source>
</evidence>
<name>A0A1M5JEY5_9RHOB</name>
<accession>A0A1M5JEY5</accession>
<evidence type="ECO:0000313" key="3">
    <source>
        <dbReference type="Proteomes" id="UP000184211"/>
    </source>
</evidence>
<dbReference type="EMBL" id="FQWM01000001">
    <property type="protein sequence ID" value="SHG38945.1"/>
    <property type="molecule type" value="Genomic_DNA"/>
</dbReference>
<keyword evidence="3" id="KW-1185">Reference proteome</keyword>
<organism evidence="2 3">
    <name type="scientific">Cognatishimia maritima</name>
    <dbReference type="NCBI Taxonomy" id="870908"/>
    <lineage>
        <taxon>Bacteria</taxon>
        <taxon>Pseudomonadati</taxon>
        <taxon>Pseudomonadota</taxon>
        <taxon>Alphaproteobacteria</taxon>
        <taxon>Rhodobacterales</taxon>
        <taxon>Paracoccaceae</taxon>
        <taxon>Cognatishimia</taxon>
    </lineage>
</organism>
<reference evidence="3" key="1">
    <citation type="submission" date="2016-11" db="EMBL/GenBank/DDBJ databases">
        <authorList>
            <person name="Varghese N."/>
            <person name="Submissions S."/>
        </authorList>
    </citation>
    <scope>NUCLEOTIDE SEQUENCE [LARGE SCALE GENOMIC DNA]</scope>
    <source>
        <strain evidence="3">DSM 28223</strain>
    </source>
</reference>
<feature type="domain" description="YhdP central" evidence="1">
    <location>
        <begin position="362"/>
        <end position="797"/>
    </location>
</feature>
<dbReference type="InterPro" id="IPR025263">
    <property type="entry name" value="YhdP_central"/>
</dbReference>
<proteinExistence type="predicted"/>
<sequence>MVLGSIVLVLVTCVAIAGSLLYINGRTITAPDWVRDRAITEFSKALPGASVRFDNLTVEVQADWHPRILLERVVIRPINGGPALEFSEAETSLSYRRLLQRQVAPRDIRLSGVFLKARRAETGQMVVSFGEAQDSLSGAEERANAGVAADITLPDLIEQIDSWLSFSQFERLTNVTVDALTVQFDDLRAKRAWTIDGGQLQMRRAEDQLRISANLALLGGRDYVSTLEFNYESAIGETSAGIGIIVDDVASEDIATQSPALAWLDILRAPISGAMRVEIDETGALGPLSAALQVGEGIIQPDRDLTGIPFRAARSYLTYLPGSNTIRFDELFVESSWITARAEGKAHLEQVDSGLPNALIAQIRLTELSGNPADLFETPVSIDRARADLHLQLEPFSLQIGEMLVQDQGHSLVLDADIRALDDDWQIAVNGHMDALDARRVLTWWPEQSVPKTREWIDENIHDGRLTDINLALRSAPRGGLQPYVDFHFEEASVRYAKTLPIVTNGRGQAVFHEDRFAVMAHGGTVSPGQGGGIEIAGTTFVIPDTKMKPPPAVVDLRTDGTITATLALLDHAPLSFLSKANLPVDLAQGRAQTVGKLSLPLKAKLPAGDVVFDVAASLTDVRSDHFVKDKVIAAQILDVRATNDSLTISGPGRIGAVPFDATFVTGLGPDNSGESRVSGTVDLSEQFIDEFNIGLTSDLVSGRGKGAFELAFQKGEPGRFSVTTDTRGLTMGVASLGWFKPADQVASLSVEGTLSSPMTVDLLTLDAPGLKAQGGITLKPEGGLDRVALSDVQVGNWLSGSADLVGRTGRAPDVVLRSGRLDLRNAPSVARGEAAAAGAGIRIDATLDRVTISEGIALTGLKGLFSTSGGFSGQFTSQVNGGAAISGAVVPSNGRSAVRIQSEDAGGTMRSAGILKQAQGGQLDVTLQPNGPDGHFAGRLNASSVRIKDAPAMAELLNAISVVGLLDQLGGTGIAFADINAAFELNPTYVHLTEGSAVGPSMGISMDGIYHLGTGQLDMQGVVSPIYMLNAIGRPVSKRGEGLFGFNYSLRGTSESPSVSVNPLSVLTPGFLREIFRRPTQVPDAEPSQDTSIGAE</sequence>
<evidence type="ECO:0000259" key="1">
    <source>
        <dbReference type="Pfam" id="PF13116"/>
    </source>
</evidence>
<dbReference type="STRING" id="870908.SAMN04488044_0632"/>